<accession>A0A3M7QRE5</accession>
<proteinExistence type="predicted"/>
<protein>
    <submittedName>
        <fullName evidence="1">Uncharacterized protein</fullName>
    </submittedName>
</protein>
<evidence type="ECO:0000313" key="2">
    <source>
        <dbReference type="Proteomes" id="UP000276133"/>
    </source>
</evidence>
<comment type="caution">
    <text evidence="1">The sequence shown here is derived from an EMBL/GenBank/DDBJ whole genome shotgun (WGS) entry which is preliminary data.</text>
</comment>
<dbReference type="AlphaFoldDB" id="A0A3M7QRE5"/>
<reference evidence="1 2" key="1">
    <citation type="journal article" date="2018" name="Sci. Rep.">
        <title>Genomic signatures of local adaptation to the degree of environmental predictability in rotifers.</title>
        <authorList>
            <person name="Franch-Gras L."/>
            <person name="Hahn C."/>
            <person name="Garcia-Roger E.M."/>
            <person name="Carmona M.J."/>
            <person name="Serra M."/>
            <person name="Gomez A."/>
        </authorList>
    </citation>
    <scope>NUCLEOTIDE SEQUENCE [LARGE SCALE GENOMIC DNA]</scope>
    <source>
        <strain evidence="1">HYR1</strain>
    </source>
</reference>
<sequence>MIRTISLLKITVRISVTTKISEKKTYSYDVFQPKNLSVIFRITLKPAYSKDIEFDK</sequence>
<gene>
    <name evidence="1" type="ORF">BpHYR1_019276</name>
</gene>
<organism evidence="1 2">
    <name type="scientific">Brachionus plicatilis</name>
    <name type="common">Marine rotifer</name>
    <name type="synonym">Brachionus muelleri</name>
    <dbReference type="NCBI Taxonomy" id="10195"/>
    <lineage>
        <taxon>Eukaryota</taxon>
        <taxon>Metazoa</taxon>
        <taxon>Spiralia</taxon>
        <taxon>Gnathifera</taxon>
        <taxon>Rotifera</taxon>
        <taxon>Eurotatoria</taxon>
        <taxon>Monogononta</taxon>
        <taxon>Pseudotrocha</taxon>
        <taxon>Ploima</taxon>
        <taxon>Brachionidae</taxon>
        <taxon>Brachionus</taxon>
    </lineage>
</organism>
<name>A0A3M7QRE5_BRAPC</name>
<dbReference type="EMBL" id="REGN01005352">
    <property type="protein sequence ID" value="RNA13651.1"/>
    <property type="molecule type" value="Genomic_DNA"/>
</dbReference>
<evidence type="ECO:0000313" key="1">
    <source>
        <dbReference type="EMBL" id="RNA13651.1"/>
    </source>
</evidence>
<dbReference type="Proteomes" id="UP000276133">
    <property type="component" value="Unassembled WGS sequence"/>
</dbReference>
<keyword evidence="2" id="KW-1185">Reference proteome</keyword>